<dbReference type="PANTHER" id="PTHR42847">
    <property type="entry name" value="ALKANESULFONATE MONOOXYGENASE"/>
    <property type="match status" value="1"/>
</dbReference>
<dbReference type="SUPFAM" id="SSF51679">
    <property type="entry name" value="Bacterial luciferase-like"/>
    <property type="match status" value="1"/>
</dbReference>
<dbReference type="EMBL" id="JACJHX010000003">
    <property type="protein sequence ID" value="MBA9025923.1"/>
    <property type="molecule type" value="Genomic_DNA"/>
</dbReference>
<dbReference type="PANTHER" id="PTHR42847:SF4">
    <property type="entry name" value="ALKANESULFONATE MONOOXYGENASE-RELATED"/>
    <property type="match status" value="1"/>
</dbReference>
<reference evidence="6 7" key="1">
    <citation type="submission" date="2020-08" db="EMBL/GenBank/DDBJ databases">
        <title>Genomic Encyclopedia of Type Strains, Phase IV (KMG-IV): sequencing the most valuable type-strain genomes for metagenomic binning, comparative biology and taxonomic classification.</title>
        <authorList>
            <person name="Goeker M."/>
        </authorList>
    </citation>
    <scope>NUCLEOTIDE SEQUENCE [LARGE SCALE GENOMIC DNA]</scope>
    <source>
        <strain evidence="6 7">DSM 105481</strain>
    </source>
</reference>
<feature type="domain" description="Luciferase-like" evidence="5">
    <location>
        <begin position="32"/>
        <end position="338"/>
    </location>
</feature>
<gene>
    <name evidence="6" type="ORF">HNP81_001208</name>
</gene>
<evidence type="ECO:0000256" key="4">
    <source>
        <dbReference type="ARBA" id="ARBA00023033"/>
    </source>
</evidence>
<keyword evidence="1" id="KW-0285">Flavoprotein</keyword>
<dbReference type="InterPro" id="IPR036661">
    <property type="entry name" value="Luciferase-like_sf"/>
</dbReference>
<evidence type="ECO:0000313" key="7">
    <source>
        <dbReference type="Proteomes" id="UP000626697"/>
    </source>
</evidence>
<keyword evidence="4 6" id="KW-0503">Monooxygenase</keyword>
<keyword evidence="3 6" id="KW-0560">Oxidoreductase</keyword>
<dbReference type="Proteomes" id="UP000626697">
    <property type="component" value="Unassembled WGS sequence"/>
</dbReference>
<evidence type="ECO:0000256" key="1">
    <source>
        <dbReference type="ARBA" id="ARBA00022630"/>
    </source>
</evidence>
<evidence type="ECO:0000313" key="6">
    <source>
        <dbReference type="EMBL" id="MBA9025923.1"/>
    </source>
</evidence>
<dbReference type="GO" id="GO:0008726">
    <property type="term" value="F:alkanesulfonate monooxygenase activity"/>
    <property type="evidence" value="ECO:0007669"/>
    <property type="project" value="UniProtKB-EC"/>
</dbReference>
<keyword evidence="7" id="KW-1185">Reference proteome</keyword>
<dbReference type="InterPro" id="IPR050172">
    <property type="entry name" value="SsuD_RutA_monooxygenase"/>
</dbReference>
<protein>
    <submittedName>
        <fullName evidence="6">Alkanesulfonate monooxygenase</fullName>
        <ecNumber evidence="6">1.14.14.5</ecNumber>
    </submittedName>
</protein>
<proteinExistence type="predicted"/>
<dbReference type="Gene3D" id="3.20.20.30">
    <property type="entry name" value="Luciferase-like domain"/>
    <property type="match status" value="1"/>
</dbReference>
<keyword evidence="2" id="KW-0288">FMN</keyword>
<accession>A0ABR6CLP0</accession>
<sequence>MVEFITMAPTSGDGQYVGNSNVNSQRMDSWTGTDESAERLPTLEYIKAIAQAAEKGGFTSLLLPTGGNCLDSLVVASNLIAHTERLKFLFAVRPGFTAPATFAKQFATVDYWSGGRALINIVTGGSPKDLASDGDFLDHDTRYRRTREFIQVLKKLFTEDYFDYEGEFYQLENASLFPKPAQTPQIYFGGASEIGKQVAAEESDVYMMWGETYENTKKRIDEIKELTARKQRELSYSVSFQVVLGNTEEEAWENANKLISKIAPKVLEHKNEQSANGDSEGVKRLHQLMKSGKDNQFKIGPNLWAGLTQVLSGNSIALVGTPDQVADRIVEFVDLGFDKVLLRGFPHLETIEQVGELVIPRVRARLAQKQPI</sequence>
<dbReference type="CDD" id="cd01094">
    <property type="entry name" value="Alkanesulfonate_monoxygenase"/>
    <property type="match status" value="1"/>
</dbReference>
<dbReference type="InterPro" id="IPR011251">
    <property type="entry name" value="Luciferase-like_dom"/>
</dbReference>
<dbReference type="RefSeq" id="WP_182501910.1">
    <property type="nucleotide sequence ID" value="NZ_JACJHX010000003.1"/>
</dbReference>
<evidence type="ECO:0000256" key="3">
    <source>
        <dbReference type="ARBA" id="ARBA00023002"/>
    </source>
</evidence>
<comment type="caution">
    <text evidence="6">The sequence shown here is derived from an EMBL/GenBank/DDBJ whole genome shotgun (WGS) entry which is preliminary data.</text>
</comment>
<name>A0ABR6CLP0_9BACI</name>
<dbReference type="EC" id="1.14.14.5" evidence="6"/>
<dbReference type="Pfam" id="PF00296">
    <property type="entry name" value="Bac_luciferase"/>
    <property type="match status" value="1"/>
</dbReference>
<evidence type="ECO:0000256" key="2">
    <source>
        <dbReference type="ARBA" id="ARBA00022643"/>
    </source>
</evidence>
<evidence type="ECO:0000259" key="5">
    <source>
        <dbReference type="Pfam" id="PF00296"/>
    </source>
</evidence>
<organism evidence="6 7">
    <name type="scientific">Peribacillus huizhouensis</name>
    <dbReference type="NCBI Taxonomy" id="1501239"/>
    <lineage>
        <taxon>Bacteria</taxon>
        <taxon>Bacillati</taxon>
        <taxon>Bacillota</taxon>
        <taxon>Bacilli</taxon>
        <taxon>Bacillales</taxon>
        <taxon>Bacillaceae</taxon>
        <taxon>Peribacillus</taxon>
    </lineage>
</organism>